<keyword evidence="3 7" id="KW-0813">Transport</keyword>
<dbReference type="InterPro" id="IPR003663">
    <property type="entry name" value="Sugar/inositol_transpt"/>
</dbReference>
<evidence type="ECO:0000256" key="3">
    <source>
        <dbReference type="ARBA" id="ARBA00022448"/>
    </source>
</evidence>
<protein>
    <submittedName>
        <fullName evidence="11">General substrate transporter</fullName>
    </submittedName>
</protein>
<dbReference type="GO" id="GO:0005351">
    <property type="term" value="F:carbohydrate:proton symporter activity"/>
    <property type="evidence" value="ECO:0007669"/>
    <property type="project" value="TreeGrafter"/>
</dbReference>
<feature type="transmembrane region" description="Helical" evidence="9">
    <location>
        <begin position="443"/>
        <end position="462"/>
    </location>
</feature>
<feature type="compositionally biased region" description="Basic and acidic residues" evidence="8">
    <location>
        <begin position="516"/>
        <end position="541"/>
    </location>
</feature>
<dbReference type="Proteomes" id="UP000799753">
    <property type="component" value="Unassembled WGS sequence"/>
</dbReference>
<dbReference type="OrthoDB" id="6612291at2759"/>
<accession>A0A6A6S578</accession>
<gene>
    <name evidence="11" type="ORF">P280DRAFT_447611</name>
</gene>
<organism evidence="11 12">
    <name type="scientific">Massarina eburnea CBS 473.64</name>
    <dbReference type="NCBI Taxonomy" id="1395130"/>
    <lineage>
        <taxon>Eukaryota</taxon>
        <taxon>Fungi</taxon>
        <taxon>Dikarya</taxon>
        <taxon>Ascomycota</taxon>
        <taxon>Pezizomycotina</taxon>
        <taxon>Dothideomycetes</taxon>
        <taxon>Pleosporomycetidae</taxon>
        <taxon>Pleosporales</taxon>
        <taxon>Massarineae</taxon>
        <taxon>Massarinaceae</taxon>
        <taxon>Massarina</taxon>
    </lineage>
</organism>
<keyword evidence="4 9" id="KW-0812">Transmembrane</keyword>
<sequence length="549" mass="61083">MFAWNHRGLLDGRLTGQKLTTSVCFAASSGFFLLGYDQGVMSGIITEPIFLQQFPQMAPTNKSGAIQALVVAIYEIGCLIGAAGIIAFGDKLGRRRAVIIGASIMLVGAAIQTSSFGIAQLIVGRIVTGVGNGMNTSTIPVWQSEMAPPKIRGFLVLFEGALITAGIALSYWLNYGFWFVTQYGSFQWRFPIAFQCLFGVILIIGVWLCPESPRWLLKHGKEEDAAIIMSHIHEADPQDPIIQEDIKEINELNAMTESQKLSWKELFTNGPEMNRWRFSVACGSQAFQQITGINLVTYYATTVFEMSLKFNGKNSRFITAWLGTEYFIAAVLALFIVDRFGRRNLMMFGAAGLAISLLIIGASLSAATDSNRKPAIAATVFIFVYDTAFAIGWLGVTWLYPAEITPLRIRAETNGFSTCSNWLFNYAVVQLAPIMINRIAWKTYFVFFCFNICFIPLVYLFFPEPNGHKLETLDAIFNEAHEKGENPVFTEKRWRKKGGRKASEPKANVGDAGHVVNEDEKENDRRLEDLNQQTRHDENIGERTGNGSV</sequence>
<evidence type="ECO:0000256" key="9">
    <source>
        <dbReference type="SAM" id="Phobius"/>
    </source>
</evidence>
<dbReference type="InterPro" id="IPR005829">
    <property type="entry name" value="Sugar_transporter_CS"/>
</dbReference>
<dbReference type="AlphaFoldDB" id="A0A6A6S578"/>
<keyword evidence="12" id="KW-1185">Reference proteome</keyword>
<reference evidence="11" key="1">
    <citation type="journal article" date="2020" name="Stud. Mycol.">
        <title>101 Dothideomycetes genomes: a test case for predicting lifestyles and emergence of pathogens.</title>
        <authorList>
            <person name="Haridas S."/>
            <person name="Albert R."/>
            <person name="Binder M."/>
            <person name="Bloem J."/>
            <person name="Labutti K."/>
            <person name="Salamov A."/>
            <person name="Andreopoulos B."/>
            <person name="Baker S."/>
            <person name="Barry K."/>
            <person name="Bills G."/>
            <person name="Bluhm B."/>
            <person name="Cannon C."/>
            <person name="Castanera R."/>
            <person name="Culley D."/>
            <person name="Daum C."/>
            <person name="Ezra D."/>
            <person name="Gonzalez J."/>
            <person name="Henrissat B."/>
            <person name="Kuo A."/>
            <person name="Liang C."/>
            <person name="Lipzen A."/>
            <person name="Lutzoni F."/>
            <person name="Magnuson J."/>
            <person name="Mondo S."/>
            <person name="Nolan M."/>
            <person name="Ohm R."/>
            <person name="Pangilinan J."/>
            <person name="Park H.-J."/>
            <person name="Ramirez L."/>
            <person name="Alfaro M."/>
            <person name="Sun H."/>
            <person name="Tritt A."/>
            <person name="Yoshinaga Y."/>
            <person name="Zwiers L.-H."/>
            <person name="Turgeon B."/>
            <person name="Goodwin S."/>
            <person name="Spatafora J."/>
            <person name="Crous P."/>
            <person name="Grigoriev I."/>
        </authorList>
    </citation>
    <scope>NUCLEOTIDE SEQUENCE</scope>
    <source>
        <strain evidence="11">CBS 473.64</strain>
    </source>
</reference>
<evidence type="ECO:0000256" key="5">
    <source>
        <dbReference type="ARBA" id="ARBA00022989"/>
    </source>
</evidence>
<dbReference type="InterPro" id="IPR036259">
    <property type="entry name" value="MFS_trans_sf"/>
</dbReference>
<dbReference type="InterPro" id="IPR050360">
    <property type="entry name" value="MFS_Sugar_Transporters"/>
</dbReference>
<evidence type="ECO:0000256" key="2">
    <source>
        <dbReference type="ARBA" id="ARBA00010992"/>
    </source>
</evidence>
<dbReference type="GO" id="GO:0016020">
    <property type="term" value="C:membrane"/>
    <property type="evidence" value="ECO:0007669"/>
    <property type="project" value="UniProtKB-SubCell"/>
</dbReference>
<dbReference type="Pfam" id="PF00083">
    <property type="entry name" value="Sugar_tr"/>
    <property type="match status" value="1"/>
</dbReference>
<keyword evidence="5 9" id="KW-1133">Transmembrane helix</keyword>
<dbReference type="PANTHER" id="PTHR48022">
    <property type="entry name" value="PLASTIDIC GLUCOSE TRANSPORTER 4"/>
    <property type="match status" value="1"/>
</dbReference>
<feature type="region of interest" description="Disordered" evidence="8">
    <location>
        <begin position="494"/>
        <end position="549"/>
    </location>
</feature>
<dbReference type="Gene3D" id="1.20.1250.20">
    <property type="entry name" value="MFS general substrate transporter like domains"/>
    <property type="match status" value="1"/>
</dbReference>
<evidence type="ECO:0000256" key="4">
    <source>
        <dbReference type="ARBA" id="ARBA00022692"/>
    </source>
</evidence>
<feature type="transmembrane region" description="Helical" evidence="9">
    <location>
        <begin position="97"/>
        <end position="116"/>
    </location>
</feature>
<feature type="transmembrane region" description="Helical" evidence="9">
    <location>
        <begin position="21"/>
        <end position="45"/>
    </location>
</feature>
<evidence type="ECO:0000256" key="8">
    <source>
        <dbReference type="SAM" id="MobiDB-lite"/>
    </source>
</evidence>
<evidence type="ECO:0000256" key="7">
    <source>
        <dbReference type="RuleBase" id="RU003346"/>
    </source>
</evidence>
<dbReference type="PROSITE" id="PS50850">
    <property type="entry name" value="MFS"/>
    <property type="match status" value="1"/>
</dbReference>
<evidence type="ECO:0000313" key="12">
    <source>
        <dbReference type="Proteomes" id="UP000799753"/>
    </source>
</evidence>
<evidence type="ECO:0000259" key="10">
    <source>
        <dbReference type="PROSITE" id="PS50850"/>
    </source>
</evidence>
<comment type="similarity">
    <text evidence="2 7">Belongs to the major facilitator superfamily. Sugar transporter (TC 2.A.1.1) family.</text>
</comment>
<dbReference type="PROSITE" id="PS00216">
    <property type="entry name" value="SUGAR_TRANSPORT_1"/>
    <property type="match status" value="1"/>
</dbReference>
<feature type="transmembrane region" description="Helical" evidence="9">
    <location>
        <begin position="65"/>
        <end position="88"/>
    </location>
</feature>
<dbReference type="PRINTS" id="PR00171">
    <property type="entry name" value="SUGRTRNSPORT"/>
</dbReference>
<feature type="transmembrane region" description="Helical" evidence="9">
    <location>
        <begin position="154"/>
        <end position="172"/>
    </location>
</feature>
<dbReference type="InterPro" id="IPR005828">
    <property type="entry name" value="MFS_sugar_transport-like"/>
</dbReference>
<dbReference type="InterPro" id="IPR020846">
    <property type="entry name" value="MFS_dom"/>
</dbReference>
<proteinExistence type="inferred from homology"/>
<dbReference type="SUPFAM" id="SSF103473">
    <property type="entry name" value="MFS general substrate transporter"/>
    <property type="match status" value="1"/>
</dbReference>
<dbReference type="PANTHER" id="PTHR48022:SF68">
    <property type="entry name" value="MAJOR FACILITATOR SUPERFAMILY (MFS) PROFILE DOMAIN-CONTAINING PROTEIN-RELATED"/>
    <property type="match status" value="1"/>
</dbReference>
<feature type="transmembrane region" description="Helical" evidence="9">
    <location>
        <begin position="317"/>
        <end position="337"/>
    </location>
</feature>
<feature type="transmembrane region" description="Helical" evidence="9">
    <location>
        <begin position="376"/>
        <end position="400"/>
    </location>
</feature>
<dbReference type="EMBL" id="MU006781">
    <property type="protein sequence ID" value="KAF2642322.1"/>
    <property type="molecule type" value="Genomic_DNA"/>
</dbReference>
<evidence type="ECO:0000256" key="6">
    <source>
        <dbReference type="ARBA" id="ARBA00023136"/>
    </source>
</evidence>
<dbReference type="FunFam" id="1.20.1250.20:FF:000061">
    <property type="entry name" value="MFS sugar transporter"/>
    <property type="match status" value="1"/>
</dbReference>
<feature type="domain" description="Major facilitator superfamily (MFS) profile" evidence="10">
    <location>
        <begin position="23"/>
        <end position="466"/>
    </location>
</feature>
<keyword evidence="6 9" id="KW-0472">Membrane</keyword>
<feature type="transmembrane region" description="Helical" evidence="9">
    <location>
        <begin position="343"/>
        <end position="364"/>
    </location>
</feature>
<feature type="transmembrane region" description="Helical" evidence="9">
    <location>
        <begin position="192"/>
        <end position="209"/>
    </location>
</feature>
<name>A0A6A6S578_9PLEO</name>
<evidence type="ECO:0000313" key="11">
    <source>
        <dbReference type="EMBL" id="KAF2642322.1"/>
    </source>
</evidence>
<evidence type="ECO:0000256" key="1">
    <source>
        <dbReference type="ARBA" id="ARBA00004141"/>
    </source>
</evidence>
<dbReference type="NCBIfam" id="TIGR00879">
    <property type="entry name" value="SP"/>
    <property type="match status" value="1"/>
</dbReference>
<comment type="subcellular location">
    <subcellularLocation>
        <location evidence="1">Membrane</location>
        <topology evidence="1">Multi-pass membrane protein</topology>
    </subcellularLocation>
</comment>